<keyword evidence="1" id="KW-0472">Membrane</keyword>
<keyword evidence="1" id="KW-1133">Transmembrane helix</keyword>
<reference evidence="2" key="1">
    <citation type="journal article" date="2015" name="Nature">
        <title>Complex archaea that bridge the gap between prokaryotes and eukaryotes.</title>
        <authorList>
            <person name="Spang A."/>
            <person name="Saw J.H."/>
            <person name="Jorgensen S.L."/>
            <person name="Zaremba-Niedzwiedzka K."/>
            <person name="Martijn J."/>
            <person name="Lind A.E."/>
            <person name="van Eijk R."/>
            <person name="Schleper C."/>
            <person name="Guy L."/>
            <person name="Ettema T.J."/>
        </authorList>
    </citation>
    <scope>NUCLEOTIDE SEQUENCE</scope>
</reference>
<protein>
    <submittedName>
        <fullName evidence="2">Uncharacterized protein</fullName>
    </submittedName>
</protein>
<name>A0A0F9RNQ0_9ZZZZ</name>
<evidence type="ECO:0000313" key="2">
    <source>
        <dbReference type="EMBL" id="KKN58185.1"/>
    </source>
</evidence>
<organism evidence="2">
    <name type="scientific">marine sediment metagenome</name>
    <dbReference type="NCBI Taxonomy" id="412755"/>
    <lineage>
        <taxon>unclassified sequences</taxon>
        <taxon>metagenomes</taxon>
        <taxon>ecological metagenomes</taxon>
    </lineage>
</organism>
<keyword evidence="1" id="KW-0812">Transmembrane</keyword>
<proteinExistence type="predicted"/>
<dbReference type="AlphaFoldDB" id="A0A0F9RNQ0"/>
<feature type="transmembrane region" description="Helical" evidence="1">
    <location>
        <begin position="30"/>
        <end position="48"/>
    </location>
</feature>
<sequence>MQNIINWFLACLVFIASFTCYAMGNVSGAIILMLAGFLFEVIFWLRGYKDPEDNKRFFRAC</sequence>
<dbReference type="EMBL" id="LAZR01000773">
    <property type="protein sequence ID" value="KKN58185.1"/>
    <property type="molecule type" value="Genomic_DNA"/>
</dbReference>
<gene>
    <name evidence="2" type="ORF">LCGC14_0554640</name>
</gene>
<accession>A0A0F9RNQ0</accession>
<evidence type="ECO:0000256" key="1">
    <source>
        <dbReference type="SAM" id="Phobius"/>
    </source>
</evidence>
<comment type="caution">
    <text evidence="2">The sequence shown here is derived from an EMBL/GenBank/DDBJ whole genome shotgun (WGS) entry which is preliminary data.</text>
</comment>
<feature type="transmembrane region" description="Helical" evidence="1">
    <location>
        <begin position="7"/>
        <end position="24"/>
    </location>
</feature>